<evidence type="ECO:0008006" key="11">
    <source>
        <dbReference type="Google" id="ProtNLM"/>
    </source>
</evidence>
<comment type="subcellular location">
    <subcellularLocation>
        <location evidence="1">Nucleus</location>
    </subcellularLocation>
</comment>
<evidence type="ECO:0000256" key="3">
    <source>
        <dbReference type="ARBA" id="ARBA00022771"/>
    </source>
</evidence>
<evidence type="ECO:0000256" key="6">
    <source>
        <dbReference type="SAM" id="MobiDB-lite"/>
    </source>
</evidence>
<keyword evidence="10" id="KW-1185">Reference proteome</keyword>
<evidence type="ECO:0000313" key="10">
    <source>
        <dbReference type="Proteomes" id="UP000076842"/>
    </source>
</evidence>
<protein>
    <recommendedName>
        <fullName evidence="11">Zf-C3HC-domain-containing protein</fullName>
    </recommendedName>
</protein>
<organism evidence="9 10">
    <name type="scientific">Calocera cornea HHB12733</name>
    <dbReference type="NCBI Taxonomy" id="1353952"/>
    <lineage>
        <taxon>Eukaryota</taxon>
        <taxon>Fungi</taxon>
        <taxon>Dikarya</taxon>
        <taxon>Basidiomycota</taxon>
        <taxon>Agaricomycotina</taxon>
        <taxon>Dacrymycetes</taxon>
        <taxon>Dacrymycetales</taxon>
        <taxon>Dacrymycetaceae</taxon>
        <taxon>Calocera</taxon>
    </lineage>
</organism>
<keyword evidence="5" id="KW-0539">Nucleus</keyword>
<dbReference type="EMBL" id="KV424074">
    <property type="protein sequence ID" value="KZT52208.1"/>
    <property type="molecule type" value="Genomic_DNA"/>
</dbReference>
<keyword evidence="2" id="KW-0479">Metal-binding</keyword>
<accession>A0A165D777</accession>
<name>A0A165D777_9BASI</name>
<dbReference type="Pfam" id="PF08600">
    <property type="entry name" value="NuBaID_C"/>
    <property type="match status" value="1"/>
</dbReference>
<dbReference type="GO" id="GO:0005634">
    <property type="term" value="C:nucleus"/>
    <property type="evidence" value="ECO:0007669"/>
    <property type="project" value="UniProtKB-SubCell"/>
</dbReference>
<dbReference type="Proteomes" id="UP000076842">
    <property type="component" value="Unassembled WGS sequence"/>
</dbReference>
<feature type="compositionally biased region" description="Polar residues" evidence="6">
    <location>
        <begin position="1"/>
        <end position="23"/>
    </location>
</feature>
<evidence type="ECO:0000256" key="5">
    <source>
        <dbReference type="ARBA" id="ARBA00023242"/>
    </source>
</evidence>
<dbReference type="PANTHER" id="PTHR15835">
    <property type="entry name" value="NUCLEAR-INTERACTING PARTNER OF ALK"/>
    <property type="match status" value="1"/>
</dbReference>
<dbReference type="GO" id="GO:0008270">
    <property type="term" value="F:zinc ion binding"/>
    <property type="evidence" value="ECO:0007669"/>
    <property type="project" value="UniProtKB-KW"/>
</dbReference>
<dbReference type="AlphaFoldDB" id="A0A165D777"/>
<reference evidence="9 10" key="1">
    <citation type="journal article" date="2016" name="Mol. Biol. Evol.">
        <title>Comparative Genomics of Early-Diverging Mushroom-Forming Fungi Provides Insights into the Origins of Lignocellulose Decay Capabilities.</title>
        <authorList>
            <person name="Nagy L.G."/>
            <person name="Riley R."/>
            <person name="Tritt A."/>
            <person name="Adam C."/>
            <person name="Daum C."/>
            <person name="Floudas D."/>
            <person name="Sun H."/>
            <person name="Yadav J.S."/>
            <person name="Pangilinan J."/>
            <person name="Larsson K.H."/>
            <person name="Matsuura K."/>
            <person name="Barry K."/>
            <person name="Labutti K."/>
            <person name="Kuo R."/>
            <person name="Ohm R.A."/>
            <person name="Bhattacharya S.S."/>
            <person name="Shirouzu T."/>
            <person name="Yoshinaga Y."/>
            <person name="Martin F.M."/>
            <person name="Grigoriev I.V."/>
            <person name="Hibbett D.S."/>
        </authorList>
    </citation>
    <scope>NUCLEOTIDE SEQUENCE [LARGE SCALE GENOMIC DNA]</scope>
    <source>
        <strain evidence="9 10">HHB12733</strain>
    </source>
</reference>
<sequence length="515" mass="57609">MEASTSTAGGMESEQTVQSTNPLPLSASYGPQYDRALYFKAMRNLDTLASWDPSLPNDGIDVLPSLQSQVKVILPSTLAKYGVFEKRKPPKRDPLANAPKLKAILEKQRARLRAQNALPEPVLPEVPYRPYSFDDFMRRLSTFKLLTYREQREGLDAPSAARCGWVNDGKNRLRCEWCKEAWVVQGEKGQSREEAEALYAKQKQLLIDSHRASCPWHILQCEPSIYQLPMHSREKFVKEAVERAVTVTPLVEGLQLAYPLTEHEASKIIEWFHKLSPPISAGDGHPQPTYYSDTAAILGLFGWIASTLDAPMALAPRKSWPSRPPSAVGSTTGSPARPSTPGFRANHPSSKPVIQCVLCNAKVGLWSFPRKNAAPPTSDGMDIEATPAPESPAPLRRSVTRRDHTRLDLIREHQPYCPYVTRNVPKSAYTIALPFSGAGKEQNELVEGWRAIVYVMTRKTSAERSEERKQARLRAERGDTDAVEGRDKDDIDMVIDYVEQHGGRELTKYIGKLIK</sequence>
<feature type="region of interest" description="Disordered" evidence="6">
    <location>
        <begin position="460"/>
        <end position="485"/>
    </location>
</feature>
<feature type="domain" description="C3HC-type" evidence="7">
    <location>
        <begin position="130"/>
        <end position="244"/>
    </location>
</feature>
<feature type="region of interest" description="Disordered" evidence="6">
    <location>
        <begin position="316"/>
        <end position="347"/>
    </location>
</feature>
<keyword evidence="4" id="KW-0862">Zinc</keyword>
<evidence type="ECO:0000256" key="1">
    <source>
        <dbReference type="ARBA" id="ARBA00004123"/>
    </source>
</evidence>
<evidence type="ECO:0000256" key="2">
    <source>
        <dbReference type="ARBA" id="ARBA00022723"/>
    </source>
</evidence>
<gene>
    <name evidence="9" type="ORF">CALCODRAFT_502559</name>
</gene>
<evidence type="ECO:0000313" key="9">
    <source>
        <dbReference type="EMBL" id="KZT52208.1"/>
    </source>
</evidence>
<feature type="region of interest" description="Disordered" evidence="6">
    <location>
        <begin position="374"/>
        <end position="399"/>
    </location>
</feature>
<proteinExistence type="predicted"/>
<evidence type="ECO:0000259" key="7">
    <source>
        <dbReference type="Pfam" id="PF07967"/>
    </source>
</evidence>
<feature type="region of interest" description="Disordered" evidence="6">
    <location>
        <begin position="1"/>
        <end position="26"/>
    </location>
</feature>
<keyword evidence="3" id="KW-0863">Zinc-finger</keyword>
<dbReference type="OrthoDB" id="2592092at2759"/>
<feature type="domain" description="NuBaID C-terminal" evidence="8">
    <location>
        <begin position="347"/>
        <end position="459"/>
    </location>
</feature>
<dbReference type="STRING" id="1353952.A0A165D777"/>
<evidence type="ECO:0000256" key="4">
    <source>
        <dbReference type="ARBA" id="ARBA00022833"/>
    </source>
</evidence>
<dbReference type="PANTHER" id="PTHR15835:SF6">
    <property type="entry name" value="ZINC FINGER C3HC-TYPE PROTEIN 1"/>
    <property type="match status" value="1"/>
</dbReference>
<dbReference type="InterPro" id="IPR013909">
    <property type="entry name" value="NuBaID_C"/>
</dbReference>
<dbReference type="InterPro" id="IPR012935">
    <property type="entry name" value="NuBaID_N"/>
</dbReference>
<evidence type="ECO:0000259" key="8">
    <source>
        <dbReference type="Pfam" id="PF08600"/>
    </source>
</evidence>
<dbReference type="InParanoid" id="A0A165D777"/>
<dbReference type="Pfam" id="PF07967">
    <property type="entry name" value="zf-C3HC"/>
    <property type="match status" value="1"/>
</dbReference>